<dbReference type="CDD" id="cd09009">
    <property type="entry name" value="PNP-EcPNPII_like"/>
    <property type="match status" value="1"/>
</dbReference>
<comment type="caution">
    <text evidence="12">The sequence shown here is derived from an EMBL/GenBank/DDBJ whole genome shotgun (WGS) entry which is preliminary data.</text>
</comment>
<evidence type="ECO:0000256" key="10">
    <source>
        <dbReference type="PIRNR" id="PIRNR000477"/>
    </source>
</evidence>
<evidence type="ECO:0000256" key="3">
    <source>
        <dbReference type="ARBA" id="ARBA00006751"/>
    </source>
</evidence>
<accession>A0ABN2VVL0</accession>
<dbReference type="Pfam" id="PF01048">
    <property type="entry name" value="PNP_UDP_1"/>
    <property type="match status" value="1"/>
</dbReference>
<dbReference type="SUPFAM" id="SSF53167">
    <property type="entry name" value="Purine and uridine phosphorylases"/>
    <property type="match status" value="1"/>
</dbReference>
<keyword evidence="13" id="KW-1185">Reference proteome</keyword>
<comment type="subunit">
    <text evidence="4">Homotrimer.</text>
</comment>
<evidence type="ECO:0000256" key="2">
    <source>
        <dbReference type="ARBA" id="ARBA00005058"/>
    </source>
</evidence>
<gene>
    <name evidence="12" type="ORF">GCM10009801_28310</name>
</gene>
<proteinExistence type="inferred from homology"/>
<dbReference type="Proteomes" id="UP001500016">
    <property type="component" value="Unassembled WGS sequence"/>
</dbReference>
<dbReference type="PANTHER" id="PTHR11904:SF9">
    <property type="entry name" value="PURINE NUCLEOSIDE PHOSPHORYLASE-RELATED"/>
    <property type="match status" value="1"/>
</dbReference>
<dbReference type="PROSITE" id="PS01240">
    <property type="entry name" value="PNP_MTAP_2"/>
    <property type="match status" value="1"/>
</dbReference>
<reference evidence="12 13" key="1">
    <citation type="journal article" date="2019" name="Int. J. Syst. Evol. Microbiol.">
        <title>The Global Catalogue of Microorganisms (GCM) 10K type strain sequencing project: providing services to taxonomists for standard genome sequencing and annotation.</title>
        <authorList>
            <consortium name="The Broad Institute Genomics Platform"/>
            <consortium name="The Broad Institute Genome Sequencing Center for Infectious Disease"/>
            <person name="Wu L."/>
            <person name="Ma J."/>
        </authorList>
    </citation>
    <scope>NUCLEOTIDE SEQUENCE [LARGE SCALE GENOMIC DNA]</scope>
    <source>
        <strain evidence="12 13">JCM 15478</strain>
    </source>
</reference>
<keyword evidence="7 10" id="KW-0328">Glycosyltransferase</keyword>
<evidence type="ECO:0000256" key="1">
    <source>
        <dbReference type="ARBA" id="ARBA00002678"/>
    </source>
</evidence>
<comment type="function">
    <text evidence="1">The purine nucleoside phosphorylases catalyze the phosphorolytic breakdown of the N-glycosidic bond in the beta-(deoxy)ribonucleoside molecules, with the formation of the corresponding free purine bases and pentose-1-phosphate. Cleaves guanosine, inosine, 2'-deoxyguanosine and 2'-deoxyinosine.</text>
</comment>
<keyword evidence="8 10" id="KW-0808">Transferase</keyword>
<evidence type="ECO:0000256" key="6">
    <source>
        <dbReference type="ARBA" id="ARBA00013834"/>
    </source>
</evidence>
<dbReference type="NCBIfam" id="TIGR01697">
    <property type="entry name" value="PNPH-PUNA-XAPA"/>
    <property type="match status" value="1"/>
</dbReference>
<dbReference type="PIRSF" id="PIRSF000477">
    <property type="entry name" value="PurNPase"/>
    <property type="match status" value="1"/>
</dbReference>
<dbReference type="NCBIfam" id="NF006054">
    <property type="entry name" value="PRK08202.1"/>
    <property type="match status" value="1"/>
</dbReference>
<dbReference type="InterPro" id="IPR035994">
    <property type="entry name" value="Nucleoside_phosphorylase_sf"/>
</dbReference>
<evidence type="ECO:0000256" key="5">
    <source>
        <dbReference type="ARBA" id="ARBA00011886"/>
    </source>
</evidence>
<evidence type="ECO:0000313" key="12">
    <source>
        <dbReference type="EMBL" id="GAA2074400.1"/>
    </source>
</evidence>
<dbReference type="InterPro" id="IPR000845">
    <property type="entry name" value="Nucleoside_phosphorylase_d"/>
</dbReference>
<dbReference type="PANTHER" id="PTHR11904">
    <property type="entry name" value="METHYLTHIOADENOSINE/PURINE NUCLEOSIDE PHOSPHORYLASE"/>
    <property type="match status" value="1"/>
</dbReference>
<dbReference type="EMBL" id="BAAAPE010000007">
    <property type="protein sequence ID" value="GAA2074400.1"/>
    <property type="molecule type" value="Genomic_DNA"/>
</dbReference>
<organism evidence="12 13">
    <name type="scientific">Streptomyces albiaxialis</name>
    <dbReference type="NCBI Taxonomy" id="329523"/>
    <lineage>
        <taxon>Bacteria</taxon>
        <taxon>Bacillati</taxon>
        <taxon>Actinomycetota</taxon>
        <taxon>Actinomycetes</taxon>
        <taxon>Kitasatosporales</taxon>
        <taxon>Streptomycetaceae</taxon>
        <taxon>Streptomyces</taxon>
    </lineage>
</organism>
<evidence type="ECO:0000256" key="4">
    <source>
        <dbReference type="ARBA" id="ARBA00011233"/>
    </source>
</evidence>
<dbReference type="NCBIfam" id="TIGR01698">
    <property type="entry name" value="PUNP"/>
    <property type="match status" value="1"/>
</dbReference>
<dbReference type="InterPro" id="IPR018099">
    <property type="entry name" value="Purine_phosphorylase-2_CS"/>
</dbReference>
<evidence type="ECO:0000256" key="7">
    <source>
        <dbReference type="ARBA" id="ARBA00022676"/>
    </source>
</evidence>
<evidence type="ECO:0000259" key="11">
    <source>
        <dbReference type="Pfam" id="PF01048"/>
    </source>
</evidence>
<dbReference type="RefSeq" id="WP_344527741.1">
    <property type="nucleotide sequence ID" value="NZ_BAAAPE010000007.1"/>
</dbReference>
<dbReference type="InterPro" id="IPR011269">
    <property type="entry name" value="PUNP"/>
</dbReference>
<dbReference type="Gene3D" id="3.40.50.1580">
    <property type="entry name" value="Nucleoside phosphorylase domain"/>
    <property type="match status" value="1"/>
</dbReference>
<name>A0ABN2VVL0_9ACTN</name>
<dbReference type="InterPro" id="IPR011268">
    <property type="entry name" value="Purine_phosphorylase"/>
</dbReference>
<protein>
    <recommendedName>
        <fullName evidence="6 10">Purine nucleoside phosphorylase</fullName>
        <ecNumber evidence="5 10">2.4.2.1</ecNumber>
    </recommendedName>
    <alternativeName>
        <fullName evidence="10">Inosine-guanosine phosphorylase</fullName>
    </alternativeName>
</protein>
<comment type="similarity">
    <text evidence="3 10">Belongs to the PNP/MTAP phosphorylase family.</text>
</comment>
<dbReference type="EC" id="2.4.2.1" evidence="5 10"/>
<evidence type="ECO:0000256" key="8">
    <source>
        <dbReference type="ARBA" id="ARBA00022679"/>
    </source>
</evidence>
<comment type="pathway">
    <text evidence="2 10">Purine metabolism; purine nucleoside salvage.</text>
</comment>
<evidence type="ECO:0000313" key="13">
    <source>
        <dbReference type="Proteomes" id="UP001500016"/>
    </source>
</evidence>
<feature type="domain" description="Nucleoside phosphorylase" evidence="11">
    <location>
        <begin position="35"/>
        <end position="271"/>
    </location>
</feature>
<evidence type="ECO:0000256" key="9">
    <source>
        <dbReference type="ARBA" id="ARBA00048556"/>
    </source>
</evidence>
<sequence>MNASPTTHTDDDPYRSADAAATRLRELTGADSHDVALVMGSGWVPAADALGEPEHEFAVTELPGFPPPAVAGHAGTIRSHRIGDKRALVFLGRTHYYEGRGVAAVAHGVRTAVAAGCKTVVLTNGCGGLRAGMRPGQPVLISDHINLTATSPIVGANFVDLTDLYSPRLRTLCQEIDPSLEEGVYVQLPGPHYETPAEIGFLRTIGGDLVGMSTVLEAIAAREAGAEVLGVSLVTNLAAGMTGEPLNHEEVLQAGKDSATRMGALLAQVLERV</sequence>
<comment type="catalytic activity">
    <reaction evidence="9">
        <text>a purine 2'-deoxy-D-ribonucleoside + phosphate = a purine nucleobase + 2-deoxy-alpha-D-ribose 1-phosphate</text>
        <dbReference type="Rhea" id="RHEA:36431"/>
        <dbReference type="ChEBI" id="CHEBI:26386"/>
        <dbReference type="ChEBI" id="CHEBI:43474"/>
        <dbReference type="ChEBI" id="CHEBI:57259"/>
        <dbReference type="ChEBI" id="CHEBI:142361"/>
        <dbReference type="EC" id="2.4.2.1"/>
    </reaction>
</comment>